<dbReference type="Gene3D" id="3.30.2350.20">
    <property type="entry name" value="TruD, catalytic domain"/>
    <property type="match status" value="2"/>
</dbReference>
<gene>
    <name evidence="5" type="ORF">Z518_02421</name>
</gene>
<dbReference type="PROSITE" id="PS50984">
    <property type="entry name" value="TRUD"/>
    <property type="match status" value="1"/>
</dbReference>
<dbReference type="InterPro" id="IPR001656">
    <property type="entry name" value="PsdUridine_synth_TruD"/>
</dbReference>
<dbReference type="PIRSF" id="PIRSF037016">
    <property type="entry name" value="Pseudouridin_synth_euk_prd"/>
    <property type="match status" value="1"/>
</dbReference>
<dbReference type="InterPro" id="IPR042214">
    <property type="entry name" value="TruD_catalytic"/>
</dbReference>
<dbReference type="InterPro" id="IPR020103">
    <property type="entry name" value="PsdUridine_synth_cat_dom_sf"/>
</dbReference>
<dbReference type="PANTHER" id="PTHR13326:SF21">
    <property type="entry name" value="PSEUDOURIDYLATE SYNTHASE PUS7L"/>
    <property type="match status" value="1"/>
</dbReference>
<evidence type="ECO:0000313" key="6">
    <source>
        <dbReference type="Proteomes" id="UP000053617"/>
    </source>
</evidence>
<feature type="compositionally biased region" description="Basic and acidic residues" evidence="3">
    <location>
        <begin position="239"/>
        <end position="251"/>
    </location>
</feature>
<dbReference type="SUPFAM" id="SSF55120">
    <property type="entry name" value="Pseudouridine synthase"/>
    <property type="match status" value="1"/>
</dbReference>
<dbReference type="InterPro" id="IPR011760">
    <property type="entry name" value="PsdUridine_synth_TruD_insert"/>
</dbReference>
<feature type="region of interest" description="Disordered" evidence="3">
    <location>
        <begin position="86"/>
        <end position="141"/>
    </location>
</feature>
<evidence type="ECO:0000256" key="1">
    <source>
        <dbReference type="ARBA" id="ARBA00007953"/>
    </source>
</evidence>
<dbReference type="EMBL" id="KN847476">
    <property type="protein sequence ID" value="KIX07767.1"/>
    <property type="molecule type" value="Genomic_DNA"/>
</dbReference>
<dbReference type="HOGENOM" id="CLU_005281_0_0_1"/>
<evidence type="ECO:0000256" key="3">
    <source>
        <dbReference type="SAM" id="MobiDB-lite"/>
    </source>
</evidence>
<evidence type="ECO:0000256" key="2">
    <source>
        <dbReference type="ARBA" id="ARBA00023235"/>
    </source>
</evidence>
<feature type="region of interest" description="Disordered" evidence="3">
    <location>
        <begin position="805"/>
        <end position="833"/>
    </location>
</feature>
<feature type="region of interest" description="Disordered" evidence="3">
    <location>
        <begin position="211"/>
        <end position="252"/>
    </location>
</feature>
<evidence type="ECO:0000313" key="5">
    <source>
        <dbReference type="EMBL" id="KIX07767.1"/>
    </source>
</evidence>
<dbReference type="STRING" id="1442369.A0A0D2FZN1"/>
<organism evidence="5 6">
    <name type="scientific">Rhinocladiella mackenziei CBS 650.93</name>
    <dbReference type="NCBI Taxonomy" id="1442369"/>
    <lineage>
        <taxon>Eukaryota</taxon>
        <taxon>Fungi</taxon>
        <taxon>Dikarya</taxon>
        <taxon>Ascomycota</taxon>
        <taxon>Pezizomycotina</taxon>
        <taxon>Eurotiomycetes</taxon>
        <taxon>Chaetothyriomycetidae</taxon>
        <taxon>Chaetothyriales</taxon>
        <taxon>Herpotrichiellaceae</taxon>
        <taxon>Rhinocladiella</taxon>
    </lineage>
</organism>
<dbReference type="VEuPathDB" id="FungiDB:Z518_02421"/>
<dbReference type="Pfam" id="PF01142">
    <property type="entry name" value="TruD"/>
    <property type="match status" value="1"/>
</dbReference>
<evidence type="ECO:0000259" key="4">
    <source>
        <dbReference type="PROSITE" id="PS50984"/>
    </source>
</evidence>
<dbReference type="Proteomes" id="UP000053617">
    <property type="component" value="Unassembled WGS sequence"/>
</dbReference>
<proteinExistence type="inferred from homology"/>
<dbReference type="RefSeq" id="XP_013274903.1">
    <property type="nucleotide sequence ID" value="XM_013419449.1"/>
</dbReference>
<dbReference type="NCBIfam" id="TIGR00094">
    <property type="entry name" value="tRNA_TruD_broad"/>
    <property type="match status" value="1"/>
</dbReference>
<comment type="similarity">
    <text evidence="1">Belongs to the pseudouridine synthase TruD family.</text>
</comment>
<dbReference type="AlphaFoldDB" id="A0A0D2FZN1"/>
<dbReference type="GO" id="GO:0009982">
    <property type="term" value="F:pseudouridine synthase activity"/>
    <property type="evidence" value="ECO:0007669"/>
    <property type="project" value="InterPro"/>
</dbReference>
<dbReference type="OrthoDB" id="447290at2759"/>
<sequence length="873" mass="97050">MRLAAGAGSLPPRPPHVIASHRLRIRNILIPPLLVRLFSNKRIDADRYKIRKPHIPDPRFTTKLKSSLIDAIRAQIKRAFSLDQPIAMNEPNWDPRPPKRPKLEESQASGEISEDGLTVPLSQASPGYPRAANSSSNKDSSKEIEVGITTFVNGSRATFHGVLKKRYTDFLVNEILPDGTVLHLQKTSAKTAADSPPKADIFNSSIKEDQALSNEETPNDDTLGCAQDQGADSNGPSSRENHQGKQEKEASEVTMVTIMIDTVTNMYQVSDSDRAKLVEYFNEEAVGQLMALYQSILRDPRKKSREHPTVRTPFTSDRTIRSRIHQDIRQIFHRKIDSSTDKDGILVLTAATSNSRGRGRPVPGEKERPGRLGWLDRGGEFLHFTLYKENKDTLEVISFLTKQLKTTNKTFQFAGTKDRRAVAVQRVSAYRIEAERLAAQNKNLHFAAVGDFQYQKQGLELGALSGNEFVVTLRDCQLAGSPDVNASEKLSATQSYLSQSLQSLREKGFLNFFGLQRFGAFTTRTDAVGVKILQGDFQAACDAILDFSPVALKSDEPAVVVAEDDRARAEGINIWRTTGKISDALDKIPRKFSAEIAVIRHLGRRPQDFLGALLSIQRNLRLMYVHAYQSLIWNLAVGERWKLFGSSVVEGDLVLVQEHKDKESKETGEEVNPSVDADGEVVIQPSGEDRAYDPDDIFERARPLSPAEAASGQYSIFDIVLPLPGFDVLYPANASGEWYKIFMATDAGGGLDPYNMRRKQKDFSLSGGYRKMLARISADYDVQVHEYVDDNKQFVETDMERLRGGRTTKTIEGNLQGEPEGEPEGEGKKTRSQPKLAAVLKFQLGSSQYATMALRELSCGGIQAYKPEFTGGK</sequence>
<feature type="domain" description="TRUD" evidence="4">
    <location>
        <begin position="508"/>
        <end position="775"/>
    </location>
</feature>
<name>A0A0D2FZN1_9EURO</name>
<dbReference type="GO" id="GO:0005634">
    <property type="term" value="C:nucleus"/>
    <property type="evidence" value="ECO:0007669"/>
    <property type="project" value="TreeGrafter"/>
</dbReference>
<accession>A0A0D2FZN1</accession>
<dbReference type="CDD" id="cd02576">
    <property type="entry name" value="PseudoU_synth_ScPUS7"/>
    <property type="match status" value="1"/>
</dbReference>
<keyword evidence="6" id="KW-1185">Reference proteome</keyword>
<keyword evidence="2" id="KW-0413">Isomerase</keyword>
<dbReference type="GO" id="GO:0003723">
    <property type="term" value="F:RNA binding"/>
    <property type="evidence" value="ECO:0007669"/>
    <property type="project" value="InterPro"/>
</dbReference>
<dbReference type="GO" id="GO:0001522">
    <property type="term" value="P:pseudouridine synthesis"/>
    <property type="evidence" value="ECO:0007669"/>
    <property type="project" value="InterPro"/>
</dbReference>
<dbReference type="GeneID" id="25290492"/>
<protein>
    <submittedName>
        <fullName evidence="5">Rhinocladiella mackenziei CBS 650.93 unplaced genomic scaffold supercont1.2, whole genome shotgun sequence</fullName>
    </submittedName>
</protein>
<reference evidence="5 6" key="1">
    <citation type="submission" date="2015-01" db="EMBL/GenBank/DDBJ databases">
        <title>The Genome Sequence of Rhinocladiella mackenzie CBS 650.93.</title>
        <authorList>
            <consortium name="The Broad Institute Genomics Platform"/>
            <person name="Cuomo C."/>
            <person name="de Hoog S."/>
            <person name="Gorbushina A."/>
            <person name="Stielow B."/>
            <person name="Teixiera M."/>
            <person name="Abouelleil A."/>
            <person name="Chapman S.B."/>
            <person name="Priest M."/>
            <person name="Young S.K."/>
            <person name="Wortman J."/>
            <person name="Nusbaum C."/>
            <person name="Birren B."/>
        </authorList>
    </citation>
    <scope>NUCLEOTIDE SEQUENCE [LARGE SCALE GENOMIC DNA]</scope>
    <source>
        <strain evidence="5 6">CBS 650.93</strain>
    </source>
</reference>
<dbReference type="PANTHER" id="PTHR13326">
    <property type="entry name" value="TRNA PSEUDOURIDINE SYNTHASE D"/>
    <property type="match status" value="1"/>
</dbReference>